<dbReference type="Proteomes" id="UP001501116">
    <property type="component" value="Unassembled WGS sequence"/>
</dbReference>
<accession>A0ABN2SAY9</accession>
<organism evidence="1 2">
    <name type="scientific">Amycolatopsis minnesotensis</name>
    <dbReference type="NCBI Taxonomy" id="337894"/>
    <lineage>
        <taxon>Bacteria</taxon>
        <taxon>Bacillati</taxon>
        <taxon>Actinomycetota</taxon>
        <taxon>Actinomycetes</taxon>
        <taxon>Pseudonocardiales</taxon>
        <taxon>Pseudonocardiaceae</taxon>
        <taxon>Amycolatopsis</taxon>
    </lineage>
</organism>
<proteinExistence type="predicted"/>
<keyword evidence="2" id="KW-1185">Reference proteome</keyword>
<sequence length="55" mass="5757">MCGDLAVTLHGGRAEDPAVAGTAATAVDGTTKDKTDATTMPTNTFRLFNLLTFLR</sequence>
<evidence type="ECO:0000313" key="1">
    <source>
        <dbReference type="EMBL" id="GAA1983552.1"/>
    </source>
</evidence>
<name>A0ABN2SAY9_9PSEU</name>
<gene>
    <name evidence="1" type="ORF">GCM10009754_70920</name>
</gene>
<comment type="caution">
    <text evidence="1">The sequence shown here is derived from an EMBL/GenBank/DDBJ whole genome shotgun (WGS) entry which is preliminary data.</text>
</comment>
<reference evidence="1 2" key="1">
    <citation type="journal article" date="2019" name="Int. J. Syst. Evol. Microbiol.">
        <title>The Global Catalogue of Microorganisms (GCM) 10K type strain sequencing project: providing services to taxonomists for standard genome sequencing and annotation.</title>
        <authorList>
            <consortium name="The Broad Institute Genomics Platform"/>
            <consortium name="The Broad Institute Genome Sequencing Center for Infectious Disease"/>
            <person name="Wu L."/>
            <person name="Ma J."/>
        </authorList>
    </citation>
    <scope>NUCLEOTIDE SEQUENCE [LARGE SCALE GENOMIC DNA]</scope>
    <source>
        <strain evidence="1 2">JCM 14545</strain>
    </source>
</reference>
<protein>
    <submittedName>
        <fullName evidence="1">Uncharacterized protein</fullName>
    </submittedName>
</protein>
<evidence type="ECO:0000313" key="2">
    <source>
        <dbReference type="Proteomes" id="UP001501116"/>
    </source>
</evidence>
<dbReference type="EMBL" id="BAAANN010000038">
    <property type="protein sequence ID" value="GAA1983552.1"/>
    <property type="molecule type" value="Genomic_DNA"/>
</dbReference>